<dbReference type="EMBL" id="CAMAPF010000967">
    <property type="protein sequence ID" value="CAH9131912.1"/>
    <property type="molecule type" value="Genomic_DNA"/>
</dbReference>
<dbReference type="AlphaFoldDB" id="A0AAV0F8T1"/>
<evidence type="ECO:0000313" key="2">
    <source>
        <dbReference type="EMBL" id="CAH9131912.1"/>
    </source>
</evidence>
<evidence type="ECO:0008006" key="4">
    <source>
        <dbReference type="Google" id="ProtNLM"/>
    </source>
</evidence>
<accession>A0AAV0F8T1</accession>
<reference evidence="2" key="1">
    <citation type="submission" date="2022-07" db="EMBL/GenBank/DDBJ databases">
        <authorList>
            <person name="Macas J."/>
            <person name="Novak P."/>
            <person name="Neumann P."/>
        </authorList>
    </citation>
    <scope>NUCLEOTIDE SEQUENCE</scope>
</reference>
<proteinExistence type="predicted"/>
<feature type="transmembrane region" description="Helical" evidence="1">
    <location>
        <begin position="67"/>
        <end position="85"/>
    </location>
</feature>
<comment type="caution">
    <text evidence="2">The sequence shown here is derived from an EMBL/GenBank/DDBJ whole genome shotgun (WGS) entry which is preliminary data.</text>
</comment>
<keyword evidence="1" id="KW-0812">Transmembrane</keyword>
<gene>
    <name evidence="2" type="ORF">CEPIT_LOCUS31765</name>
</gene>
<keyword evidence="1" id="KW-1133">Transmembrane helix</keyword>
<organism evidence="2 3">
    <name type="scientific">Cuscuta epithymum</name>
    <dbReference type="NCBI Taxonomy" id="186058"/>
    <lineage>
        <taxon>Eukaryota</taxon>
        <taxon>Viridiplantae</taxon>
        <taxon>Streptophyta</taxon>
        <taxon>Embryophyta</taxon>
        <taxon>Tracheophyta</taxon>
        <taxon>Spermatophyta</taxon>
        <taxon>Magnoliopsida</taxon>
        <taxon>eudicotyledons</taxon>
        <taxon>Gunneridae</taxon>
        <taxon>Pentapetalae</taxon>
        <taxon>asterids</taxon>
        <taxon>lamiids</taxon>
        <taxon>Solanales</taxon>
        <taxon>Convolvulaceae</taxon>
        <taxon>Cuscuteae</taxon>
        <taxon>Cuscuta</taxon>
        <taxon>Cuscuta subgen. Cuscuta</taxon>
    </lineage>
</organism>
<feature type="transmembrane region" description="Helical" evidence="1">
    <location>
        <begin position="40"/>
        <end position="62"/>
    </location>
</feature>
<evidence type="ECO:0000256" key="1">
    <source>
        <dbReference type="SAM" id="Phobius"/>
    </source>
</evidence>
<evidence type="ECO:0000313" key="3">
    <source>
        <dbReference type="Proteomes" id="UP001152523"/>
    </source>
</evidence>
<sequence length="87" mass="10059">MRRRGRAVPAVIAAAATCLSRRYRDDRQKEKRSTAAPAKILRISSLFLFLIISYSFSSSYFFSRGSFLLLFFSSVLNGLFLSFFFRR</sequence>
<dbReference type="Proteomes" id="UP001152523">
    <property type="component" value="Unassembled WGS sequence"/>
</dbReference>
<protein>
    <recommendedName>
        <fullName evidence="4">Secreted protein</fullName>
    </recommendedName>
</protein>
<keyword evidence="1" id="KW-0472">Membrane</keyword>
<name>A0AAV0F8T1_9ASTE</name>
<keyword evidence="3" id="KW-1185">Reference proteome</keyword>